<feature type="compositionally biased region" description="Polar residues" evidence="2">
    <location>
        <begin position="88"/>
        <end position="98"/>
    </location>
</feature>
<protein>
    <submittedName>
        <fullName evidence="4">Predicted protein</fullName>
    </submittedName>
</protein>
<name>B0CUG1_LACBS</name>
<dbReference type="STRING" id="486041.B0CUG1"/>
<dbReference type="HOGENOM" id="CLU_005723_1_1_1"/>
<dbReference type="PANTHER" id="PTHR23172">
    <property type="entry name" value="AUXILIN/CYCLIN G-ASSOCIATED KINASE-RELATED"/>
    <property type="match status" value="1"/>
</dbReference>
<dbReference type="Proteomes" id="UP000001194">
    <property type="component" value="Unassembled WGS sequence"/>
</dbReference>
<dbReference type="GO" id="GO:0030276">
    <property type="term" value="F:clathrin binding"/>
    <property type="evidence" value="ECO:0007669"/>
    <property type="project" value="TreeGrafter"/>
</dbReference>
<feature type="compositionally biased region" description="Basic and acidic residues" evidence="2">
    <location>
        <begin position="533"/>
        <end position="547"/>
    </location>
</feature>
<dbReference type="SUPFAM" id="SSF46934">
    <property type="entry name" value="UBA-like"/>
    <property type="match status" value="1"/>
</dbReference>
<evidence type="ECO:0000256" key="2">
    <source>
        <dbReference type="SAM" id="MobiDB-lite"/>
    </source>
</evidence>
<keyword evidence="1" id="KW-0802">TPR repeat</keyword>
<dbReference type="Gene3D" id="1.10.287.110">
    <property type="entry name" value="DnaJ domain"/>
    <property type="match status" value="1"/>
</dbReference>
<keyword evidence="5" id="KW-1185">Reference proteome</keyword>
<evidence type="ECO:0000259" key="3">
    <source>
        <dbReference type="PROSITE" id="PS50030"/>
    </source>
</evidence>
<dbReference type="SUPFAM" id="SSF48452">
    <property type="entry name" value="TPR-like"/>
    <property type="match status" value="1"/>
</dbReference>
<accession>B0CUG1</accession>
<dbReference type="Gene3D" id="1.10.8.10">
    <property type="entry name" value="DNA helicase RuvA subunit, C-terminal domain"/>
    <property type="match status" value="1"/>
</dbReference>
<dbReference type="SUPFAM" id="SSF46565">
    <property type="entry name" value="Chaperone J-domain"/>
    <property type="match status" value="1"/>
</dbReference>
<feature type="compositionally biased region" description="Basic and acidic residues" evidence="2">
    <location>
        <begin position="265"/>
        <end position="278"/>
    </location>
</feature>
<feature type="compositionally biased region" description="Polar residues" evidence="2">
    <location>
        <begin position="281"/>
        <end position="293"/>
    </location>
</feature>
<dbReference type="Gene3D" id="1.25.40.10">
    <property type="entry name" value="Tetratricopeptide repeat domain"/>
    <property type="match status" value="1"/>
</dbReference>
<proteinExistence type="predicted"/>
<dbReference type="InterPro" id="IPR036869">
    <property type="entry name" value="J_dom_sf"/>
</dbReference>
<dbReference type="PANTHER" id="PTHR23172:SF19">
    <property type="entry name" value="J DOMAIN-CONTAINING PROTEIN"/>
    <property type="match status" value="1"/>
</dbReference>
<feature type="compositionally biased region" description="Pro residues" evidence="2">
    <location>
        <begin position="548"/>
        <end position="557"/>
    </location>
</feature>
<dbReference type="GO" id="GO:0072318">
    <property type="term" value="P:clathrin coat disassembly"/>
    <property type="evidence" value="ECO:0007669"/>
    <property type="project" value="TreeGrafter"/>
</dbReference>
<feature type="region of interest" description="Disordered" evidence="2">
    <location>
        <begin position="573"/>
        <end position="613"/>
    </location>
</feature>
<dbReference type="InterPro" id="IPR015940">
    <property type="entry name" value="UBA"/>
</dbReference>
<feature type="compositionally biased region" description="Low complexity" evidence="2">
    <location>
        <begin position="330"/>
        <end position="341"/>
    </location>
</feature>
<feature type="region of interest" description="Disordered" evidence="2">
    <location>
        <begin position="1"/>
        <end position="98"/>
    </location>
</feature>
<dbReference type="GO" id="GO:0031982">
    <property type="term" value="C:vesicle"/>
    <property type="evidence" value="ECO:0007669"/>
    <property type="project" value="TreeGrafter"/>
</dbReference>
<dbReference type="GO" id="GO:0005737">
    <property type="term" value="C:cytoplasm"/>
    <property type="evidence" value="ECO:0007669"/>
    <property type="project" value="TreeGrafter"/>
</dbReference>
<feature type="compositionally biased region" description="Polar residues" evidence="2">
    <location>
        <begin position="197"/>
        <end position="218"/>
    </location>
</feature>
<dbReference type="PROSITE" id="PS50005">
    <property type="entry name" value="TPR"/>
    <property type="match status" value="1"/>
</dbReference>
<feature type="region of interest" description="Disordered" evidence="2">
    <location>
        <begin position="185"/>
        <end position="307"/>
    </location>
</feature>
<organism evidence="5">
    <name type="scientific">Laccaria bicolor (strain S238N-H82 / ATCC MYA-4686)</name>
    <name type="common">Bicoloured deceiver</name>
    <name type="synonym">Laccaria laccata var. bicolor</name>
    <dbReference type="NCBI Taxonomy" id="486041"/>
    <lineage>
        <taxon>Eukaryota</taxon>
        <taxon>Fungi</taxon>
        <taxon>Dikarya</taxon>
        <taxon>Basidiomycota</taxon>
        <taxon>Agaricomycotina</taxon>
        <taxon>Agaricomycetes</taxon>
        <taxon>Agaricomycetidae</taxon>
        <taxon>Agaricales</taxon>
        <taxon>Agaricineae</taxon>
        <taxon>Hydnangiaceae</taxon>
        <taxon>Laccaria</taxon>
    </lineage>
</organism>
<dbReference type="EMBL" id="DS547092">
    <property type="protein sequence ID" value="EDR14085.1"/>
    <property type="molecule type" value="Genomic_DNA"/>
</dbReference>
<feature type="compositionally biased region" description="Pro residues" evidence="2">
    <location>
        <begin position="342"/>
        <end position="351"/>
    </location>
</feature>
<feature type="region of interest" description="Disordered" evidence="2">
    <location>
        <begin position="319"/>
        <end position="354"/>
    </location>
</feature>
<dbReference type="InterPro" id="IPR009060">
    <property type="entry name" value="UBA-like_sf"/>
</dbReference>
<dbReference type="OrthoDB" id="1717591at2759"/>
<dbReference type="PROSITE" id="PS50030">
    <property type="entry name" value="UBA"/>
    <property type="match status" value="1"/>
</dbReference>
<dbReference type="KEGG" id="lbc:LACBIDRAFT_305522"/>
<dbReference type="GO" id="GO:0072583">
    <property type="term" value="P:clathrin-dependent endocytosis"/>
    <property type="evidence" value="ECO:0007669"/>
    <property type="project" value="TreeGrafter"/>
</dbReference>
<feature type="compositionally biased region" description="Low complexity" evidence="2">
    <location>
        <begin position="233"/>
        <end position="255"/>
    </location>
</feature>
<dbReference type="InterPro" id="IPR019734">
    <property type="entry name" value="TPR_rpt"/>
</dbReference>
<feature type="compositionally biased region" description="Polar residues" evidence="2">
    <location>
        <begin position="64"/>
        <end position="76"/>
    </location>
</feature>
<dbReference type="InterPro" id="IPR011990">
    <property type="entry name" value="TPR-like_helical_dom_sf"/>
</dbReference>
<feature type="compositionally biased region" description="Low complexity" evidence="2">
    <location>
        <begin position="805"/>
        <end position="820"/>
    </location>
</feature>
<evidence type="ECO:0000256" key="1">
    <source>
        <dbReference type="PROSITE-ProRule" id="PRU00339"/>
    </source>
</evidence>
<dbReference type="InParanoid" id="B0CUG1"/>
<feature type="compositionally biased region" description="Low complexity" evidence="2">
    <location>
        <begin position="44"/>
        <end position="63"/>
    </location>
</feature>
<sequence>MADSFADLWKSTAPSTTSTLQDKKKLGSIPPRYQQPAPKHDAFSLLASSSSSSNHNSAPTSRSITPASNPAKQSSGRGDAFGDLLSLSGVTPNASTNMTIAERQRMLQQRQASSLKLTSNTLGSSDNMGQWKGLDSLVAASSTASGTTPLVNQDDDWGLGDFASVPATTATPVPKPAAGTKLLWDVDDFTSPPAPSQPRSNVSQSASNRSTPQLNKPSQPAAAKTLWDLEEFTSPSSSSVHPSSSSTKTKTMESTFDSPEDDFDFGSREDRDLEENRPKQNHSWSDATASFSNHDPIHEQDGDEDDILGLLSKPVDEVVTKQAPTTLRASTSIQPSRSSSSPQPPSSPPPHILGQLVEMGFSIPQAKAALAQTPGGADVQMALETLLNGGGSDGPRFREAGEDGQVQNPTRDALRAGHPRHQPGSGSRTPQQQQQPANIQDQADKLLAQASEIGLSVLSKASLFWKEGRKVVAENVQKVVVDNVQKAVVEDDGRGVRGKGKVKGQMNGRPKWMQEGGGGHDDEEEIHANGDGGFKDDLSPVEERGREQPPPQANQPPPREEEPVIDLFAPVPVTHQEPPRTTPYVSPWRRGKPTSSTPSPAPVQVPQPTRTLHSIPLPTLHQARAHKTRGTELFKLGQFSGACDAYSAAIALLPEGHLLLVPLYTNRALGRLRVGDYAGTIEDAGGALGIVGTGAPPFVGSGEGGGGGWGDPYGRGVDLTDGWVKALKRRAEAWEGREKWDEARKDWETLLGASGVGQGVKGEAGRGVERCRRMVMGESESGTKPQAKPKPKPKPKPASLKAHNSQQPSQALQSLRASSQALESEEELKASLKDTVDAQLLAWKGGKETNIRALLASLDTVLWEDIVKDMGGKVALSELVLEGQVKKKYMRAVGRVHPDKLNTGNSTVEQRMLANGVFGALNEAWNAFK</sequence>
<feature type="region of interest" description="Disordered" evidence="2">
    <location>
        <begin position="776"/>
        <end position="820"/>
    </location>
</feature>
<evidence type="ECO:0000313" key="5">
    <source>
        <dbReference type="Proteomes" id="UP000001194"/>
    </source>
</evidence>
<evidence type="ECO:0000313" key="4">
    <source>
        <dbReference type="EMBL" id="EDR14085.1"/>
    </source>
</evidence>
<gene>
    <name evidence="4" type="ORF">LACBIDRAFT_305522</name>
</gene>
<dbReference type="SMART" id="SM00028">
    <property type="entry name" value="TPR"/>
    <property type="match status" value="2"/>
</dbReference>
<reference evidence="4 5" key="1">
    <citation type="journal article" date="2008" name="Nature">
        <title>The genome of Laccaria bicolor provides insights into mycorrhizal symbiosis.</title>
        <authorList>
            <person name="Martin F."/>
            <person name="Aerts A."/>
            <person name="Ahren D."/>
            <person name="Brun A."/>
            <person name="Danchin E.G.J."/>
            <person name="Duchaussoy F."/>
            <person name="Gibon J."/>
            <person name="Kohler A."/>
            <person name="Lindquist E."/>
            <person name="Pereda V."/>
            <person name="Salamov A."/>
            <person name="Shapiro H.J."/>
            <person name="Wuyts J."/>
            <person name="Blaudez D."/>
            <person name="Buee M."/>
            <person name="Brokstein P."/>
            <person name="Canbaeck B."/>
            <person name="Cohen D."/>
            <person name="Courty P.E."/>
            <person name="Coutinho P.M."/>
            <person name="Delaruelle C."/>
            <person name="Detter J.C."/>
            <person name="Deveau A."/>
            <person name="DiFazio S."/>
            <person name="Duplessis S."/>
            <person name="Fraissinet-Tachet L."/>
            <person name="Lucic E."/>
            <person name="Frey-Klett P."/>
            <person name="Fourrey C."/>
            <person name="Feussner I."/>
            <person name="Gay G."/>
            <person name="Grimwood J."/>
            <person name="Hoegger P.J."/>
            <person name="Jain P."/>
            <person name="Kilaru S."/>
            <person name="Labbe J."/>
            <person name="Lin Y.C."/>
            <person name="Legue V."/>
            <person name="Le Tacon F."/>
            <person name="Marmeisse R."/>
            <person name="Melayah D."/>
            <person name="Montanini B."/>
            <person name="Muratet M."/>
            <person name="Nehls U."/>
            <person name="Niculita-Hirzel H."/>
            <person name="Oudot-Le Secq M.P."/>
            <person name="Peter M."/>
            <person name="Quesneville H."/>
            <person name="Rajashekar B."/>
            <person name="Reich M."/>
            <person name="Rouhier N."/>
            <person name="Schmutz J."/>
            <person name="Yin T."/>
            <person name="Chalot M."/>
            <person name="Henrissat B."/>
            <person name="Kuees U."/>
            <person name="Lucas S."/>
            <person name="Van de Peer Y."/>
            <person name="Podila G.K."/>
            <person name="Polle A."/>
            <person name="Pukkila P.J."/>
            <person name="Richardson P.M."/>
            <person name="Rouze P."/>
            <person name="Sanders I.R."/>
            <person name="Stajich J.E."/>
            <person name="Tunlid A."/>
            <person name="Tuskan G."/>
            <person name="Grigoriev I.V."/>
        </authorList>
    </citation>
    <scope>NUCLEOTIDE SEQUENCE [LARGE SCALE GENOMIC DNA]</scope>
    <source>
        <strain evidence="5">S238N-H82 / ATCC MYA-4686</strain>
    </source>
</reference>
<dbReference type="AlphaFoldDB" id="B0CUG1"/>
<feature type="region of interest" description="Disordered" evidence="2">
    <location>
        <begin position="386"/>
        <end position="440"/>
    </location>
</feature>
<feature type="compositionally biased region" description="Low complexity" evidence="2">
    <location>
        <begin position="430"/>
        <end position="440"/>
    </location>
</feature>
<dbReference type="RefSeq" id="XP_001874644.1">
    <property type="nucleotide sequence ID" value="XM_001874609.1"/>
</dbReference>
<dbReference type="GeneID" id="6070175"/>
<feature type="repeat" description="TPR" evidence="1">
    <location>
        <begin position="623"/>
        <end position="656"/>
    </location>
</feature>
<feature type="region of interest" description="Disordered" evidence="2">
    <location>
        <begin position="495"/>
        <end position="561"/>
    </location>
</feature>
<feature type="domain" description="UBA" evidence="3">
    <location>
        <begin position="347"/>
        <end position="389"/>
    </location>
</feature>